<name>A0A1G5QN23_9GAMM</name>
<dbReference type="AlphaFoldDB" id="A0A1G5QN23"/>
<evidence type="ECO:0000313" key="3">
    <source>
        <dbReference type="Proteomes" id="UP000199648"/>
    </source>
</evidence>
<dbReference type="Gene3D" id="3.30.450.20">
    <property type="entry name" value="PAS domain"/>
    <property type="match status" value="1"/>
</dbReference>
<feature type="chain" id="PRO_5011608419" evidence="1">
    <location>
        <begin position="23"/>
        <end position="267"/>
    </location>
</feature>
<dbReference type="EMBL" id="FMWD01000007">
    <property type="protein sequence ID" value="SCZ63137.1"/>
    <property type="molecule type" value="Genomic_DNA"/>
</dbReference>
<dbReference type="OrthoDB" id="5759972at2"/>
<gene>
    <name evidence="2" type="ORF">SAMN03097708_02429</name>
</gene>
<accession>A0A1G5QN23</accession>
<keyword evidence="3" id="KW-1185">Reference proteome</keyword>
<dbReference type="RefSeq" id="WP_092997440.1">
    <property type="nucleotide sequence ID" value="NZ_FMWD01000007.1"/>
</dbReference>
<dbReference type="Proteomes" id="UP000199648">
    <property type="component" value="Unassembled WGS sequence"/>
</dbReference>
<dbReference type="STRING" id="415747.SAMN03097708_02429"/>
<feature type="signal peptide" evidence="1">
    <location>
        <begin position="1"/>
        <end position="22"/>
    </location>
</feature>
<dbReference type="CDD" id="cd12914">
    <property type="entry name" value="PDC1_DGC_like"/>
    <property type="match status" value="1"/>
</dbReference>
<reference evidence="2 3" key="1">
    <citation type="submission" date="2016-10" db="EMBL/GenBank/DDBJ databases">
        <authorList>
            <person name="de Groot N.N."/>
        </authorList>
    </citation>
    <scope>NUCLEOTIDE SEQUENCE [LARGE SCALE GENOMIC DNA]</scope>
    <source>
        <strain evidence="2 3">HLD2</strain>
    </source>
</reference>
<organism evidence="2 3">
    <name type="scientific">Thiohalomonas denitrificans</name>
    <dbReference type="NCBI Taxonomy" id="415747"/>
    <lineage>
        <taxon>Bacteria</taxon>
        <taxon>Pseudomonadati</taxon>
        <taxon>Pseudomonadota</taxon>
        <taxon>Gammaproteobacteria</taxon>
        <taxon>Thiohalomonadales</taxon>
        <taxon>Thiohalomonadaceae</taxon>
        <taxon>Thiohalomonas</taxon>
    </lineage>
</organism>
<proteinExistence type="predicted"/>
<dbReference type="SUPFAM" id="SSF103190">
    <property type="entry name" value="Sensory domain-like"/>
    <property type="match status" value="1"/>
</dbReference>
<dbReference type="InterPro" id="IPR029151">
    <property type="entry name" value="Sensor-like_sf"/>
</dbReference>
<evidence type="ECO:0000313" key="2">
    <source>
        <dbReference type="EMBL" id="SCZ63137.1"/>
    </source>
</evidence>
<keyword evidence="1" id="KW-0732">Signal</keyword>
<sequence length="267" mass="28854">MRHSPRFGLALVVTTASLFACAGPGGVEQAKPVAESAISIDGKIGLASLVSLSEAHFQKMVDSLHVLALSGAAQSGDWAQIKGPLAEVAKRNVAALNWFALPNGSYWSVQNGKEPANLAQRDYFPKVLAGQTIIGELVVSKSTGKPAAIVAVPVHGAGHAVFGVLGASIYLDRLSARLSQEMDLDDRVIFYAFDHTGRFSLEWDPSLIFLEPEKTAEEDLIRAVKEILSTEQGMVNYRFRGRGRTVLFRRSPVTGWWHAFGVAPEGR</sequence>
<dbReference type="PROSITE" id="PS51257">
    <property type="entry name" value="PROKAR_LIPOPROTEIN"/>
    <property type="match status" value="1"/>
</dbReference>
<evidence type="ECO:0000256" key="1">
    <source>
        <dbReference type="SAM" id="SignalP"/>
    </source>
</evidence>
<protein>
    <submittedName>
        <fullName evidence="2">Cache domain-containing protein</fullName>
    </submittedName>
</protein>